<evidence type="ECO:0000313" key="1">
    <source>
        <dbReference type="EMBL" id="KAA6326253.1"/>
    </source>
</evidence>
<accession>A0A5J4R0I1</accession>
<organism evidence="1">
    <name type="scientific">termite gut metagenome</name>
    <dbReference type="NCBI Taxonomy" id="433724"/>
    <lineage>
        <taxon>unclassified sequences</taxon>
        <taxon>metagenomes</taxon>
        <taxon>organismal metagenomes</taxon>
    </lineage>
</organism>
<comment type="caution">
    <text evidence="1">The sequence shown here is derived from an EMBL/GenBank/DDBJ whole genome shotgun (WGS) entry which is preliminary data.</text>
</comment>
<protein>
    <submittedName>
        <fullName evidence="1">Uncharacterized protein</fullName>
    </submittedName>
</protein>
<dbReference type="EMBL" id="SNRY01002200">
    <property type="protein sequence ID" value="KAA6326253.1"/>
    <property type="molecule type" value="Genomic_DNA"/>
</dbReference>
<dbReference type="AlphaFoldDB" id="A0A5J4R0I1"/>
<gene>
    <name evidence="1" type="ORF">EZS27_024617</name>
</gene>
<proteinExistence type="predicted"/>
<sequence length="46" mass="5142">MEKLDYNACIYADGILVTLRFAGTIGEMLTASINIQVPPLAFKYYL</sequence>
<reference evidence="1" key="1">
    <citation type="submission" date="2019-03" db="EMBL/GenBank/DDBJ databases">
        <title>Single cell metagenomics reveals metabolic interactions within the superorganism composed of flagellate Streblomastix strix and complex community of Bacteroidetes bacteria on its surface.</title>
        <authorList>
            <person name="Treitli S.C."/>
            <person name="Kolisko M."/>
            <person name="Husnik F."/>
            <person name="Keeling P."/>
            <person name="Hampl V."/>
        </authorList>
    </citation>
    <scope>NUCLEOTIDE SEQUENCE</scope>
    <source>
        <strain evidence="1">STM</strain>
    </source>
</reference>
<name>A0A5J4R0I1_9ZZZZ</name>